<dbReference type="InterPro" id="IPR002698">
    <property type="entry name" value="FTHF_cligase"/>
</dbReference>
<dbReference type="PANTHER" id="PTHR23407:SF1">
    <property type="entry name" value="5-FORMYLTETRAHYDROFOLATE CYCLO-LIGASE"/>
    <property type="match status" value="1"/>
</dbReference>
<organism evidence="5 6">
    <name type="scientific">Luteococcus peritonei</name>
    <dbReference type="NCBI Taxonomy" id="88874"/>
    <lineage>
        <taxon>Bacteria</taxon>
        <taxon>Bacillati</taxon>
        <taxon>Actinomycetota</taxon>
        <taxon>Actinomycetes</taxon>
        <taxon>Propionibacteriales</taxon>
        <taxon>Propionibacteriaceae</taxon>
        <taxon>Luteococcus</taxon>
    </lineage>
</organism>
<sequence length="207" mass="22236">MTPTGPDGRTSKQDFRSQVLAARQQRPAHQRLADDRARTGLVLRLLAEVEPSTIAIYLSTQPHAKRPEPGTIELATALWTLGHRVLAPVLSPTDEGPRHAPDWAWFTGPADLRPGLWGIPEPTGPALGAEALGQADLVLCSGLGGTREGGRLGVGGGWFDRALAHRRPGCPAWLLLNEDELVDELPLEPHDVRVDGIVLPSGFVPCD</sequence>
<reference evidence="6" key="1">
    <citation type="journal article" date="2019" name="Int. J. Syst. Evol. Microbiol.">
        <title>The Global Catalogue of Microorganisms (GCM) 10K type strain sequencing project: providing services to taxonomists for standard genome sequencing and annotation.</title>
        <authorList>
            <consortium name="The Broad Institute Genomics Platform"/>
            <consortium name="The Broad Institute Genome Sequencing Center for Infectious Disease"/>
            <person name="Wu L."/>
            <person name="Ma J."/>
        </authorList>
    </citation>
    <scope>NUCLEOTIDE SEQUENCE [LARGE SCALE GENOMIC DNA]</scope>
    <source>
        <strain evidence="6">CAIM 431</strain>
    </source>
</reference>
<dbReference type="GO" id="GO:0030272">
    <property type="term" value="F:5-formyltetrahydrofolate cyclo-ligase activity"/>
    <property type="evidence" value="ECO:0007669"/>
    <property type="project" value="UniProtKB-EC"/>
</dbReference>
<dbReference type="EMBL" id="JBHUFZ010000028">
    <property type="protein sequence ID" value="MFD1890936.1"/>
    <property type="molecule type" value="Genomic_DNA"/>
</dbReference>
<comment type="caution">
    <text evidence="5">The sequence shown here is derived from an EMBL/GenBank/DDBJ whole genome shotgun (WGS) entry which is preliminary data.</text>
</comment>
<evidence type="ECO:0000313" key="5">
    <source>
        <dbReference type="EMBL" id="MFD1890936.1"/>
    </source>
</evidence>
<comment type="cofactor">
    <cofactor evidence="4">
        <name>Mg(2+)</name>
        <dbReference type="ChEBI" id="CHEBI:18420"/>
    </cofactor>
</comment>
<accession>A0ABW4RX69</accession>
<dbReference type="PANTHER" id="PTHR23407">
    <property type="entry name" value="ATPASE INHIBITOR/5-FORMYLTETRAHYDROFOLATE CYCLO-LIGASE"/>
    <property type="match status" value="1"/>
</dbReference>
<dbReference type="Gene3D" id="3.40.50.10420">
    <property type="entry name" value="NagB/RpiA/CoA transferase-like"/>
    <property type="match status" value="1"/>
</dbReference>
<gene>
    <name evidence="5" type="ORF">ACFSCS_12195</name>
</gene>
<dbReference type="Proteomes" id="UP001597326">
    <property type="component" value="Unassembled WGS sequence"/>
</dbReference>
<dbReference type="RefSeq" id="WP_343874465.1">
    <property type="nucleotide sequence ID" value="NZ_BAAAIX010000026.1"/>
</dbReference>
<dbReference type="EC" id="6.3.3.2" evidence="4"/>
<dbReference type="SUPFAM" id="SSF100950">
    <property type="entry name" value="NagB/RpiA/CoA transferase-like"/>
    <property type="match status" value="1"/>
</dbReference>
<proteinExistence type="inferred from homology"/>
<keyword evidence="4" id="KW-0460">Magnesium</keyword>
<protein>
    <recommendedName>
        <fullName evidence="4">5-formyltetrahydrofolate cyclo-ligase</fullName>
        <ecNumber evidence="4">6.3.3.2</ecNumber>
    </recommendedName>
</protein>
<keyword evidence="5" id="KW-0436">Ligase</keyword>
<keyword evidence="3 4" id="KW-0067">ATP-binding</keyword>
<keyword evidence="4" id="KW-0479">Metal-binding</keyword>
<dbReference type="InterPro" id="IPR024185">
    <property type="entry name" value="FTHF_cligase-like_sf"/>
</dbReference>
<evidence type="ECO:0000256" key="4">
    <source>
        <dbReference type="RuleBase" id="RU361279"/>
    </source>
</evidence>
<dbReference type="InterPro" id="IPR037171">
    <property type="entry name" value="NagB/RpiA_transferase-like"/>
</dbReference>
<dbReference type="NCBIfam" id="TIGR02727">
    <property type="entry name" value="MTHFS_bact"/>
    <property type="match status" value="1"/>
</dbReference>
<evidence type="ECO:0000256" key="3">
    <source>
        <dbReference type="ARBA" id="ARBA00022840"/>
    </source>
</evidence>
<keyword evidence="6" id="KW-1185">Reference proteome</keyword>
<evidence type="ECO:0000313" key="6">
    <source>
        <dbReference type="Proteomes" id="UP001597326"/>
    </source>
</evidence>
<dbReference type="Pfam" id="PF01812">
    <property type="entry name" value="5-FTHF_cyc-lig"/>
    <property type="match status" value="1"/>
</dbReference>
<comment type="similarity">
    <text evidence="1 4">Belongs to the 5-formyltetrahydrofolate cyclo-ligase family.</text>
</comment>
<keyword evidence="2 4" id="KW-0547">Nucleotide-binding</keyword>
<evidence type="ECO:0000256" key="1">
    <source>
        <dbReference type="ARBA" id="ARBA00010638"/>
    </source>
</evidence>
<evidence type="ECO:0000256" key="2">
    <source>
        <dbReference type="ARBA" id="ARBA00022741"/>
    </source>
</evidence>
<name>A0ABW4RX69_9ACTN</name>
<dbReference type="PIRSF" id="PIRSF006806">
    <property type="entry name" value="FTHF_cligase"/>
    <property type="match status" value="1"/>
</dbReference>
<comment type="catalytic activity">
    <reaction evidence="4">
        <text>(6S)-5-formyl-5,6,7,8-tetrahydrofolate + ATP = (6R)-5,10-methenyltetrahydrofolate + ADP + phosphate</text>
        <dbReference type="Rhea" id="RHEA:10488"/>
        <dbReference type="ChEBI" id="CHEBI:30616"/>
        <dbReference type="ChEBI" id="CHEBI:43474"/>
        <dbReference type="ChEBI" id="CHEBI:57455"/>
        <dbReference type="ChEBI" id="CHEBI:57457"/>
        <dbReference type="ChEBI" id="CHEBI:456216"/>
        <dbReference type="EC" id="6.3.3.2"/>
    </reaction>
</comment>